<keyword evidence="4" id="KW-0677">Repeat</keyword>
<evidence type="ECO:0000256" key="5">
    <source>
        <dbReference type="ARBA" id="ARBA00022771"/>
    </source>
</evidence>
<gene>
    <name evidence="13" type="ORF">IPOD504_LOCUS2090</name>
</gene>
<evidence type="ECO:0000256" key="3">
    <source>
        <dbReference type="ARBA" id="ARBA00022723"/>
    </source>
</evidence>
<evidence type="ECO:0000259" key="12">
    <source>
        <dbReference type="PROSITE" id="PS50157"/>
    </source>
</evidence>
<keyword evidence="8" id="KW-0238">DNA-binding</keyword>
<evidence type="ECO:0000256" key="10">
    <source>
        <dbReference type="ARBA" id="ARBA00023242"/>
    </source>
</evidence>
<keyword evidence="14" id="KW-1185">Reference proteome</keyword>
<dbReference type="Pfam" id="PF00096">
    <property type="entry name" value="zf-C2H2"/>
    <property type="match status" value="1"/>
</dbReference>
<dbReference type="InterPro" id="IPR013087">
    <property type="entry name" value="Znf_C2H2_type"/>
</dbReference>
<dbReference type="SMART" id="SM00355">
    <property type="entry name" value="ZnF_C2H2"/>
    <property type="match status" value="2"/>
</dbReference>
<keyword evidence="10" id="KW-0539">Nucleus</keyword>
<dbReference type="InterPro" id="IPR036236">
    <property type="entry name" value="Znf_C2H2_sf"/>
</dbReference>
<dbReference type="Proteomes" id="UP000837857">
    <property type="component" value="Chromosome 11"/>
</dbReference>
<keyword evidence="6" id="KW-0862">Zinc</keyword>
<reference evidence="13" key="1">
    <citation type="submission" date="2022-03" db="EMBL/GenBank/DDBJ databases">
        <authorList>
            <person name="Martin H S."/>
        </authorList>
    </citation>
    <scope>NUCLEOTIDE SEQUENCE</scope>
</reference>
<evidence type="ECO:0000256" key="6">
    <source>
        <dbReference type="ARBA" id="ARBA00022833"/>
    </source>
</evidence>
<protein>
    <recommendedName>
        <fullName evidence="12">C2H2-type domain-containing protein</fullName>
    </recommendedName>
</protein>
<evidence type="ECO:0000256" key="2">
    <source>
        <dbReference type="ARBA" id="ARBA00006991"/>
    </source>
</evidence>
<evidence type="ECO:0000256" key="11">
    <source>
        <dbReference type="PROSITE-ProRule" id="PRU00042"/>
    </source>
</evidence>
<comment type="similarity">
    <text evidence="2">Belongs to the krueppel C2H2-type zinc-finger protein family.</text>
</comment>
<evidence type="ECO:0000256" key="7">
    <source>
        <dbReference type="ARBA" id="ARBA00023015"/>
    </source>
</evidence>
<dbReference type="PANTHER" id="PTHR45925">
    <property type="entry name" value="ZINC FINGER PROTEIN"/>
    <property type="match status" value="1"/>
</dbReference>
<evidence type="ECO:0000313" key="14">
    <source>
        <dbReference type="Proteomes" id="UP000837857"/>
    </source>
</evidence>
<keyword evidence="7" id="KW-0805">Transcription regulation</keyword>
<comment type="subcellular location">
    <subcellularLocation>
        <location evidence="1">Nucleus</location>
    </subcellularLocation>
</comment>
<accession>A0ABN8HUQ1</accession>
<name>A0ABN8HUQ1_9NEOP</name>
<feature type="domain" description="C2H2-type" evidence="12">
    <location>
        <begin position="163"/>
        <end position="190"/>
    </location>
</feature>
<evidence type="ECO:0000256" key="1">
    <source>
        <dbReference type="ARBA" id="ARBA00004123"/>
    </source>
</evidence>
<evidence type="ECO:0000313" key="13">
    <source>
        <dbReference type="EMBL" id="CAH2039898.1"/>
    </source>
</evidence>
<dbReference type="PROSITE" id="PS50157">
    <property type="entry name" value="ZINC_FINGER_C2H2_2"/>
    <property type="match status" value="1"/>
</dbReference>
<evidence type="ECO:0000256" key="4">
    <source>
        <dbReference type="ARBA" id="ARBA00022737"/>
    </source>
</evidence>
<evidence type="ECO:0000256" key="9">
    <source>
        <dbReference type="ARBA" id="ARBA00023163"/>
    </source>
</evidence>
<dbReference type="SUPFAM" id="SSF57667">
    <property type="entry name" value="beta-beta-alpha zinc fingers"/>
    <property type="match status" value="1"/>
</dbReference>
<keyword evidence="5 11" id="KW-0863">Zinc-finger</keyword>
<keyword evidence="3" id="KW-0479">Metal-binding</keyword>
<organism evidence="13 14">
    <name type="scientific">Iphiclides podalirius</name>
    <name type="common">scarce swallowtail</name>
    <dbReference type="NCBI Taxonomy" id="110791"/>
    <lineage>
        <taxon>Eukaryota</taxon>
        <taxon>Metazoa</taxon>
        <taxon>Ecdysozoa</taxon>
        <taxon>Arthropoda</taxon>
        <taxon>Hexapoda</taxon>
        <taxon>Insecta</taxon>
        <taxon>Pterygota</taxon>
        <taxon>Neoptera</taxon>
        <taxon>Endopterygota</taxon>
        <taxon>Lepidoptera</taxon>
        <taxon>Glossata</taxon>
        <taxon>Ditrysia</taxon>
        <taxon>Papilionoidea</taxon>
        <taxon>Papilionidae</taxon>
        <taxon>Papilioninae</taxon>
        <taxon>Iphiclides</taxon>
    </lineage>
</organism>
<dbReference type="InterPro" id="IPR051967">
    <property type="entry name" value="Krueppel_C2H2-ZF"/>
</dbReference>
<evidence type="ECO:0000256" key="8">
    <source>
        <dbReference type="ARBA" id="ARBA00023125"/>
    </source>
</evidence>
<proteinExistence type="inferred from homology"/>
<sequence>MCCIAELRKELPSALLSLLSVQQAAPLGALIPPCIQVTNIMKPAAGKALHLPKMPMDALGAIQHALLQNNNTLAAHGDFKGGCAKRDEPDSDAEYDDTDDIVLPEETDAFYSEGGGAGAREAMGAAEAMGAMEAAGAAEAKRGEGRQTRREAAAAADEASRQFECRHCGKRYRWKSTLRRHENVECGGKAPAHQCPYCAYRAKQRGNLGVHIRKHHNHEWFLYATSKVRRSKKAPV</sequence>
<keyword evidence="9" id="KW-0804">Transcription</keyword>
<dbReference type="Gene3D" id="3.30.160.60">
    <property type="entry name" value="Classic Zinc Finger"/>
    <property type="match status" value="2"/>
</dbReference>
<dbReference type="EMBL" id="OW152823">
    <property type="protein sequence ID" value="CAH2039898.1"/>
    <property type="molecule type" value="Genomic_DNA"/>
</dbReference>
<feature type="non-terminal residue" evidence="13">
    <location>
        <position position="236"/>
    </location>
</feature>